<dbReference type="RefSeq" id="WP_207600048.1">
    <property type="nucleotide sequence ID" value="NZ_JAFNJU010000008.1"/>
</dbReference>
<dbReference type="AlphaFoldDB" id="A0A939HDX8"/>
<dbReference type="EMBL" id="JAFNJU010000008">
    <property type="protein sequence ID" value="MBO1265523.1"/>
    <property type="molecule type" value="Genomic_DNA"/>
</dbReference>
<name>A0A939HDX8_9CLOT</name>
<organism evidence="1 2">
    <name type="scientific">Proteiniclasticum aestuarii</name>
    <dbReference type="NCBI Taxonomy" id="2817862"/>
    <lineage>
        <taxon>Bacteria</taxon>
        <taxon>Bacillati</taxon>
        <taxon>Bacillota</taxon>
        <taxon>Clostridia</taxon>
        <taxon>Eubacteriales</taxon>
        <taxon>Clostridiaceae</taxon>
        <taxon>Proteiniclasticum</taxon>
    </lineage>
</organism>
<accession>A0A939HDX8</accession>
<reference evidence="1" key="1">
    <citation type="submission" date="2021-03" db="EMBL/GenBank/DDBJ databases">
        <title>Proteiniclasticum marinus sp. nov., isolated from tidal flat sediment.</title>
        <authorList>
            <person name="Namirimu T."/>
            <person name="Yang J.-A."/>
            <person name="Yang S.-H."/>
            <person name="Kim Y.-J."/>
            <person name="Kwon K.K."/>
        </authorList>
    </citation>
    <scope>NUCLEOTIDE SEQUENCE</scope>
    <source>
        <strain evidence="1">SCR006</strain>
    </source>
</reference>
<proteinExistence type="predicted"/>
<evidence type="ECO:0000313" key="2">
    <source>
        <dbReference type="Proteomes" id="UP000664218"/>
    </source>
</evidence>
<comment type="caution">
    <text evidence="1">The sequence shown here is derived from an EMBL/GenBank/DDBJ whole genome shotgun (WGS) entry which is preliminary data.</text>
</comment>
<sequence>MEGLSNKLWVGKRTPLRGSRNHASYLQDAKYLGEAELSGYGLYDLGSYPGIR</sequence>
<evidence type="ECO:0000313" key="1">
    <source>
        <dbReference type="EMBL" id="MBO1265523.1"/>
    </source>
</evidence>
<dbReference type="Proteomes" id="UP000664218">
    <property type="component" value="Unassembled WGS sequence"/>
</dbReference>
<keyword evidence="2" id="KW-1185">Reference proteome</keyword>
<gene>
    <name evidence="1" type="ORF">J3A84_10810</name>
</gene>
<protein>
    <submittedName>
        <fullName evidence="1">Uncharacterized protein</fullName>
    </submittedName>
</protein>